<evidence type="ECO:0000256" key="4">
    <source>
        <dbReference type="ARBA" id="ARBA00022989"/>
    </source>
</evidence>
<organism evidence="9 10">
    <name type="scientific">Coniophora puteana (strain RWD-64-598)</name>
    <name type="common">Brown rot fungus</name>
    <dbReference type="NCBI Taxonomy" id="741705"/>
    <lineage>
        <taxon>Eukaryota</taxon>
        <taxon>Fungi</taxon>
        <taxon>Dikarya</taxon>
        <taxon>Basidiomycota</taxon>
        <taxon>Agaricomycotina</taxon>
        <taxon>Agaricomycetes</taxon>
        <taxon>Agaricomycetidae</taxon>
        <taxon>Boletales</taxon>
        <taxon>Coniophorineae</taxon>
        <taxon>Coniophoraceae</taxon>
        <taxon>Coniophora</taxon>
    </lineage>
</organism>
<keyword evidence="10" id="KW-1185">Reference proteome</keyword>
<feature type="transmembrane region" description="Helical" evidence="7">
    <location>
        <begin position="454"/>
        <end position="473"/>
    </location>
</feature>
<dbReference type="InterPro" id="IPR011701">
    <property type="entry name" value="MFS"/>
</dbReference>
<evidence type="ECO:0000259" key="8">
    <source>
        <dbReference type="PROSITE" id="PS50850"/>
    </source>
</evidence>
<evidence type="ECO:0000256" key="1">
    <source>
        <dbReference type="ARBA" id="ARBA00004141"/>
    </source>
</evidence>
<dbReference type="Proteomes" id="UP000053558">
    <property type="component" value="Unassembled WGS sequence"/>
</dbReference>
<dbReference type="RefSeq" id="XP_007771054.1">
    <property type="nucleotide sequence ID" value="XM_007772864.1"/>
</dbReference>
<evidence type="ECO:0000256" key="2">
    <source>
        <dbReference type="ARBA" id="ARBA00022448"/>
    </source>
</evidence>
<dbReference type="Pfam" id="PF07690">
    <property type="entry name" value="MFS_1"/>
    <property type="match status" value="1"/>
</dbReference>
<dbReference type="EMBL" id="JH711581">
    <property type="protein sequence ID" value="EIW79418.1"/>
    <property type="molecule type" value="Genomic_DNA"/>
</dbReference>
<dbReference type="GO" id="GO:0016020">
    <property type="term" value="C:membrane"/>
    <property type="evidence" value="ECO:0007669"/>
    <property type="project" value="UniProtKB-SubCell"/>
</dbReference>
<feature type="transmembrane region" description="Helical" evidence="7">
    <location>
        <begin position="277"/>
        <end position="297"/>
    </location>
</feature>
<dbReference type="SUPFAM" id="SSF103473">
    <property type="entry name" value="MFS general substrate transporter"/>
    <property type="match status" value="1"/>
</dbReference>
<keyword evidence="5 7" id="KW-0472">Membrane</keyword>
<evidence type="ECO:0000256" key="5">
    <source>
        <dbReference type="ARBA" id="ARBA00023136"/>
    </source>
</evidence>
<feature type="transmembrane region" description="Helical" evidence="7">
    <location>
        <begin position="175"/>
        <end position="195"/>
    </location>
</feature>
<dbReference type="KEGG" id="cput:CONPUDRAFT_127538"/>
<feature type="transmembrane region" description="Helical" evidence="7">
    <location>
        <begin position="378"/>
        <end position="403"/>
    </location>
</feature>
<keyword evidence="3 7" id="KW-0812">Transmembrane</keyword>
<keyword evidence="4 7" id="KW-1133">Transmembrane helix</keyword>
<comment type="subcellular location">
    <subcellularLocation>
        <location evidence="1">Membrane</location>
        <topology evidence="1">Multi-pass membrane protein</topology>
    </subcellularLocation>
</comment>
<evidence type="ECO:0000256" key="6">
    <source>
        <dbReference type="SAM" id="MobiDB-lite"/>
    </source>
</evidence>
<evidence type="ECO:0000256" key="3">
    <source>
        <dbReference type="ARBA" id="ARBA00022692"/>
    </source>
</evidence>
<dbReference type="PROSITE" id="PS50850">
    <property type="entry name" value="MFS"/>
    <property type="match status" value="1"/>
</dbReference>
<dbReference type="PANTHER" id="PTHR23504:SF15">
    <property type="entry name" value="MAJOR FACILITATOR SUPERFAMILY (MFS) PROFILE DOMAIN-CONTAINING PROTEIN"/>
    <property type="match status" value="1"/>
</dbReference>
<dbReference type="InterPro" id="IPR020846">
    <property type="entry name" value="MFS_dom"/>
</dbReference>
<evidence type="ECO:0000313" key="10">
    <source>
        <dbReference type="Proteomes" id="UP000053558"/>
    </source>
</evidence>
<reference evidence="10" key="1">
    <citation type="journal article" date="2012" name="Science">
        <title>The Paleozoic origin of enzymatic lignin decomposition reconstructed from 31 fungal genomes.</title>
        <authorList>
            <person name="Floudas D."/>
            <person name="Binder M."/>
            <person name="Riley R."/>
            <person name="Barry K."/>
            <person name="Blanchette R.A."/>
            <person name="Henrissat B."/>
            <person name="Martinez A.T."/>
            <person name="Otillar R."/>
            <person name="Spatafora J.W."/>
            <person name="Yadav J.S."/>
            <person name="Aerts A."/>
            <person name="Benoit I."/>
            <person name="Boyd A."/>
            <person name="Carlson A."/>
            <person name="Copeland A."/>
            <person name="Coutinho P.M."/>
            <person name="de Vries R.P."/>
            <person name="Ferreira P."/>
            <person name="Findley K."/>
            <person name="Foster B."/>
            <person name="Gaskell J."/>
            <person name="Glotzer D."/>
            <person name="Gorecki P."/>
            <person name="Heitman J."/>
            <person name="Hesse C."/>
            <person name="Hori C."/>
            <person name="Igarashi K."/>
            <person name="Jurgens J.A."/>
            <person name="Kallen N."/>
            <person name="Kersten P."/>
            <person name="Kohler A."/>
            <person name="Kuees U."/>
            <person name="Kumar T.K.A."/>
            <person name="Kuo A."/>
            <person name="LaButti K."/>
            <person name="Larrondo L.F."/>
            <person name="Lindquist E."/>
            <person name="Ling A."/>
            <person name="Lombard V."/>
            <person name="Lucas S."/>
            <person name="Lundell T."/>
            <person name="Martin R."/>
            <person name="McLaughlin D.J."/>
            <person name="Morgenstern I."/>
            <person name="Morin E."/>
            <person name="Murat C."/>
            <person name="Nagy L.G."/>
            <person name="Nolan M."/>
            <person name="Ohm R.A."/>
            <person name="Patyshakuliyeva A."/>
            <person name="Rokas A."/>
            <person name="Ruiz-Duenas F.J."/>
            <person name="Sabat G."/>
            <person name="Salamov A."/>
            <person name="Samejima M."/>
            <person name="Schmutz J."/>
            <person name="Slot J.C."/>
            <person name="St John F."/>
            <person name="Stenlid J."/>
            <person name="Sun H."/>
            <person name="Sun S."/>
            <person name="Syed K."/>
            <person name="Tsang A."/>
            <person name="Wiebenga A."/>
            <person name="Young D."/>
            <person name="Pisabarro A."/>
            <person name="Eastwood D.C."/>
            <person name="Martin F."/>
            <person name="Cullen D."/>
            <person name="Grigoriev I.V."/>
            <person name="Hibbett D.S."/>
        </authorList>
    </citation>
    <scope>NUCLEOTIDE SEQUENCE [LARGE SCALE GENOMIC DNA]</scope>
    <source>
        <strain evidence="10">RWD-64-598 SS2</strain>
    </source>
</reference>
<dbReference type="OMA" id="VIMDMAY"/>
<feature type="region of interest" description="Disordered" evidence="6">
    <location>
        <begin position="1"/>
        <end position="34"/>
    </location>
</feature>
<dbReference type="GO" id="GO:0022857">
    <property type="term" value="F:transmembrane transporter activity"/>
    <property type="evidence" value="ECO:0007669"/>
    <property type="project" value="InterPro"/>
</dbReference>
<sequence>MAQHEDVQTEVAARDERTPLIQAQPQSQSKIKKPRTPLPKVQVGILSLVQLVEPISSQSIYPYINQLIRELDVTHGDERRVGYYAGLIESLFFVTQALTTLSWSRLSDHIGRKPVILIGLSGLCISMLCFGLSRTFTTLVLSRCICGMLNGNLGVMKSMMGELTDSTNMAQGMSLIPIVWCVGATLGPFVGGVLVKPADRWPHVFSNQFWREYPYFLPCLAASVFTVFAILVIALFLKETLPSKKSKKPALSEASEDPRPATEDAPLPMRALFVPSILIPVGNYGLLAFTEIAYLALQPLFYSTPTELGGLGFSPAIIGLWLGLFGLFDGLTQALFFAPIVNRVGAKWMFNLSNTFFIPIIALFPIMSWYVTRWGVDTFIWACLALQLIFQIIMDMAFGCIVMHTTAAAPSKRSLGSVNGLGQTVAATARAVGPALATSIFAASKQYNLLGGNLIYVLMLAITFSLLYLGSMLPDELPDRD</sequence>
<dbReference type="GeneID" id="19200071"/>
<feature type="transmembrane region" description="Helical" evidence="7">
    <location>
        <begin position="81"/>
        <end position="103"/>
    </location>
</feature>
<feature type="compositionally biased region" description="Basic and acidic residues" evidence="6">
    <location>
        <begin position="1"/>
        <end position="18"/>
    </location>
</feature>
<dbReference type="Gene3D" id="1.20.1250.20">
    <property type="entry name" value="MFS general substrate transporter like domains"/>
    <property type="match status" value="1"/>
</dbReference>
<protein>
    <submittedName>
        <fullName evidence="9">MFS general substrate transporter</fullName>
    </submittedName>
</protein>
<evidence type="ECO:0000313" key="9">
    <source>
        <dbReference type="EMBL" id="EIW79418.1"/>
    </source>
</evidence>
<keyword evidence="2" id="KW-0813">Transport</keyword>
<proteinExistence type="predicted"/>
<dbReference type="InterPro" id="IPR036259">
    <property type="entry name" value="MFS_trans_sf"/>
</dbReference>
<accession>A0A5M3MJK0</accession>
<feature type="transmembrane region" description="Helical" evidence="7">
    <location>
        <begin position="139"/>
        <end position="155"/>
    </location>
</feature>
<feature type="domain" description="Major facilitator superfamily (MFS) profile" evidence="8">
    <location>
        <begin position="42"/>
        <end position="477"/>
    </location>
</feature>
<dbReference type="OrthoDB" id="419616at2759"/>
<dbReference type="PANTHER" id="PTHR23504">
    <property type="entry name" value="MAJOR FACILITATOR SUPERFAMILY DOMAIN-CONTAINING PROTEIN 10"/>
    <property type="match status" value="1"/>
</dbReference>
<feature type="transmembrane region" description="Helical" evidence="7">
    <location>
        <begin position="115"/>
        <end position="133"/>
    </location>
</feature>
<name>A0A5M3MJK0_CONPW</name>
<dbReference type="CDD" id="cd17330">
    <property type="entry name" value="MFS_SLC46_TetA_like"/>
    <property type="match status" value="1"/>
</dbReference>
<feature type="transmembrane region" description="Helical" evidence="7">
    <location>
        <begin position="215"/>
        <end position="237"/>
    </location>
</feature>
<gene>
    <name evidence="9" type="ORF">CONPUDRAFT_127538</name>
</gene>
<comment type="caution">
    <text evidence="9">The sequence shown here is derived from an EMBL/GenBank/DDBJ whole genome shotgun (WGS) entry which is preliminary data.</text>
</comment>
<evidence type="ECO:0000256" key="7">
    <source>
        <dbReference type="SAM" id="Phobius"/>
    </source>
</evidence>
<feature type="transmembrane region" description="Helical" evidence="7">
    <location>
        <begin position="317"/>
        <end position="338"/>
    </location>
</feature>
<dbReference type="AlphaFoldDB" id="A0A5M3MJK0"/>
<feature type="transmembrane region" description="Helical" evidence="7">
    <location>
        <begin position="350"/>
        <end position="372"/>
    </location>
</feature>